<keyword evidence="9" id="KW-0819">tRNA processing</keyword>
<dbReference type="Gene3D" id="3.40.50.12160">
    <property type="entry name" value="Methylthiotransferase, N-terminal domain"/>
    <property type="match status" value="1"/>
</dbReference>
<evidence type="ECO:0000256" key="5">
    <source>
        <dbReference type="ARBA" id="ARBA00022723"/>
    </source>
</evidence>
<dbReference type="CDD" id="cd01335">
    <property type="entry name" value="Radical_SAM"/>
    <property type="match status" value="1"/>
</dbReference>
<dbReference type="PANTHER" id="PTHR43020">
    <property type="entry name" value="CDK5 REGULATORY SUBUNIT-ASSOCIATED PROTEIN 1"/>
    <property type="match status" value="1"/>
</dbReference>
<comment type="caution">
    <text evidence="13">The sequence shown here is derived from an EMBL/GenBank/DDBJ whole genome shotgun (WGS) entry which is preliminary data.</text>
</comment>
<dbReference type="SMART" id="SM00729">
    <property type="entry name" value="Elp3"/>
    <property type="match status" value="1"/>
</dbReference>
<dbReference type="EMBL" id="JAOVQM010000002">
    <property type="protein sequence ID" value="MCV2232030.1"/>
    <property type="molecule type" value="Genomic_DNA"/>
</dbReference>
<comment type="similarity">
    <text evidence="9">Belongs to the methylthiotransferase family. MiaB subfamily.</text>
</comment>
<dbReference type="SFLD" id="SFLDG01061">
    <property type="entry name" value="methylthiotransferase"/>
    <property type="match status" value="1"/>
</dbReference>
<evidence type="ECO:0000256" key="2">
    <source>
        <dbReference type="ARBA" id="ARBA00022485"/>
    </source>
</evidence>
<feature type="domain" description="MTTase N-terminal" evidence="11">
    <location>
        <begin position="41"/>
        <end position="159"/>
    </location>
</feature>
<comment type="catalytic activity">
    <reaction evidence="9">
        <text>N(6)-dimethylallyladenosine(37) in tRNA + (sulfur carrier)-SH + AH2 + 2 S-adenosyl-L-methionine = 2-methylsulfanyl-N(6)-dimethylallyladenosine(37) in tRNA + (sulfur carrier)-H + 5'-deoxyadenosine + L-methionine + A + S-adenosyl-L-homocysteine + 2 H(+)</text>
        <dbReference type="Rhea" id="RHEA:37067"/>
        <dbReference type="Rhea" id="RHEA-COMP:10375"/>
        <dbReference type="Rhea" id="RHEA-COMP:10376"/>
        <dbReference type="Rhea" id="RHEA-COMP:14737"/>
        <dbReference type="Rhea" id="RHEA-COMP:14739"/>
        <dbReference type="ChEBI" id="CHEBI:13193"/>
        <dbReference type="ChEBI" id="CHEBI:15378"/>
        <dbReference type="ChEBI" id="CHEBI:17319"/>
        <dbReference type="ChEBI" id="CHEBI:17499"/>
        <dbReference type="ChEBI" id="CHEBI:29917"/>
        <dbReference type="ChEBI" id="CHEBI:57844"/>
        <dbReference type="ChEBI" id="CHEBI:57856"/>
        <dbReference type="ChEBI" id="CHEBI:59789"/>
        <dbReference type="ChEBI" id="CHEBI:64428"/>
        <dbReference type="ChEBI" id="CHEBI:74415"/>
        <dbReference type="ChEBI" id="CHEBI:74417"/>
        <dbReference type="EC" id="2.8.4.3"/>
    </reaction>
</comment>
<evidence type="ECO:0000259" key="11">
    <source>
        <dbReference type="PROSITE" id="PS51449"/>
    </source>
</evidence>
<evidence type="ECO:0000256" key="8">
    <source>
        <dbReference type="ARBA" id="ARBA00033765"/>
    </source>
</evidence>
<dbReference type="InterPro" id="IPR006463">
    <property type="entry name" value="MiaB_methiolase"/>
</dbReference>
<dbReference type="SFLD" id="SFLDF00273">
    <property type="entry name" value="(dimethylallyl)adenosine_tRNA"/>
    <property type="match status" value="1"/>
</dbReference>
<name>A0ABT2Y5L0_9MOLU</name>
<keyword evidence="6 9" id="KW-0408">Iron</keyword>
<feature type="binding site" evidence="9">
    <location>
        <position position="203"/>
    </location>
    <ligand>
        <name>[4Fe-4S] cluster</name>
        <dbReference type="ChEBI" id="CHEBI:49883"/>
        <label>2</label>
        <note>4Fe-4S-S-AdoMet</note>
    </ligand>
</feature>
<evidence type="ECO:0000313" key="13">
    <source>
        <dbReference type="EMBL" id="MCV2232030.1"/>
    </source>
</evidence>
<feature type="binding site" evidence="9">
    <location>
        <position position="86"/>
    </location>
    <ligand>
        <name>[4Fe-4S] cluster</name>
        <dbReference type="ChEBI" id="CHEBI:49883"/>
        <label>1</label>
    </ligand>
</feature>
<dbReference type="Pfam" id="PF01938">
    <property type="entry name" value="TRAM"/>
    <property type="match status" value="1"/>
</dbReference>
<dbReference type="Proteomes" id="UP001177160">
    <property type="component" value="Unassembled WGS sequence"/>
</dbReference>
<dbReference type="NCBIfam" id="TIGR00089">
    <property type="entry name" value="MiaB/RimO family radical SAM methylthiotransferase"/>
    <property type="match status" value="1"/>
</dbReference>
<dbReference type="PROSITE" id="PS51918">
    <property type="entry name" value="RADICAL_SAM"/>
    <property type="match status" value="1"/>
</dbReference>
<keyword evidence="5 9" id="KW-0479">Metal-binding</keyword>
<dbReference type="Gene3D" id="3.80.30.20">
    <property type="entry name" value="tm_1862 like domain"/>
    <property type="match status" value="1"/>
</dbReference>
<keyword evidence="2 9" id="KW-0004">4Fe-4S</keyword>
<keyword evidence="14" id="KW-1185">Reference proteome</keyword>
<keyword evidence="7 9" id="KW-0411">Iron-sulfur</keyword>
<comment type="subunit">
    <text evidence="9">Monomer.</text>
</comment>
<dbReference type="RefSeq" id="WP_263608192.1">
    <property type="nucleotide sequence ID" value="NZ_JAOVQM010000002.1"/>
</dbReference>
<dbReference type="NCBIfam" id="TIGR01574">
    <property type="entry name" value="miaB-methiolase"/>
    <property type="match status" value="1"/>
</dbReference>
<feature type="binding site" evidence="9">
    <location>
        <position position="120"/>
    </location>
    <ligand>
        <name>[4Fe-4S] cluster</name>
        <dbReference type="ChEBI" id="CHEBI:49883"/>
        <label>1</label>
    </ligand>
</feature>
<dbReference type="HAMAP" id="MF_01864">
    <property type="entry name" value="tRNA_metthiotr_MiaB"/>
    <property type="match status" value="1"/>
</dbReference>
<organism evidence="13 14">
    <name type="scientific">Paracholeplasma manati</name>
    <dbReference type="NCBI Taxonomy" id="591373"/>
    <lineage>
        <taxon>Bacteria</taxon>
        <taxon>Bacillati</taxon>
        <taxon>Mycoplasmatota</taxon>
        <taxon>Mollicutes</taxon>
        <taxon>Acholeplasmatales</taxon>
        <taxon>Acholeplasmataceae</taxon>
        <taxon>Paracholeplasma</taxon>
    </lineage>
</organism>
<evidence type="ECO:0000259" key="12">
    <source>
        <dbReference type="PROSITE" id="PS51918"/>
    </source>
</evidence>
<dbReference type="InterPro" id="IPR002792">
    <property type="entry name" value="TRAM_dom"/>
</dbReference>
<comment type="subcellular location">
    <subcellularLocation>
        <location evidence="9">Cytoplasm</location>
    </subcellularLocation>
</comment>
<feature type="binding site" evidence="9">
    <location>
        <position position="50"/>
    </location>
    <ligand>
        <name>[4Fe-4S] cluster</name>
        <dbReference type="ChEBI" id="CHEBI:49883"/>
        <label>1</label>
    </ligand>
</feature>
<dbReference type="InterPro" id="IPR038135">
    <property type="entry name" value="Methylthiotransferase_N_sf"/>
</dbReference>
<feature type="domain" description="Radical SAM core" evidence="12">
    <location>
        <begin position="182"/>
        <end position="412"/>
    </location>
</feature>
<proteinExistence type="inferred from homology"/>
<feature type="binding site" evidence="9">
    <location>
        <position position="200"/>
    </location>
    <ligand>
        <name>[4Fe-4S] cluster</name>
        <dbReference type="ChEBI" id="CHEBI:49883"/>
        <label>2</label>
        <note>4Fe-4S-S-AdoMet</note>
    </ligand>
</feature>
<dbReference type="SFLD" id="SFLDG01082">
    <property type="entry name" value="B12-binding_domain_containing"/>
    <property type="match status" value="1"/>
</dbReference>
<dbReference type="InterPro" id="IPR006638">
    <property type="entry name" value="Elp3/MiaA/NifB-like_rSAM"/>
</dbReference>
<evidence type="ECO:0000259" key="10">
    <source>
        <dbReference type="PROSITE" id="PS50926"/>
    </source>
</evidence>
<evidence type="ECO:0000256" key="7">
    <source>
        <dbReference type="ARBA" id="ARBA00023014"/>
    </source>
</evidence>
<dbReference type="InterPro" id="IPR023404">
    <property type="entry name" value="rSAM_horseshoe"/>
</dbReference>
<dbReference type="InterPro" id="IPR058240">
    <property type="entry name" value="rSAM_sf"/>
</dbReference>
<keyword evidence="4 9" id="KW-0949">S-adenosyl-L-methionine</keyword>
<dbReference type="InterPro" id="IPR020612">
    <property type="entry name" value="Methylthiotransferase_CS"/>
</dbReference>
<dbReference type="EC" id="2.8.4.3" evidence="8 9"/>
<dbReference type="InterPro" id="IPR005839">
    <property type="entry name" value="Methylthiotransferase"/>
</dbReference>
<evidence type="ECO:0000256" key="9">
    <source>
        <dbReference type="HAMAP-Rule" id="MF_01864"/>
    </source>
</evidence>
<sequence length="478" mass="55128">MIDIDKYFKPNLKQARKRTQADTEYKDFQLDERLQKFGVGKFYKIQTYGCQGNEADGETMGGILRDMGYQPTEDEAQADIILINTCAIRENAENRIWGELGRMKPLKRRNPDLLLGLCGCMAQEENVVNRVLEKYQHVDLIFGTHNIHLLPQYIETAHFNKERVIEVFSEEGNIVENLPKARQNPYKAWVNIMFGCDEFCTYCIVPYTRGKERSRSKEDIIEEVKELKALGYQEVTLLGQNVNAYGKDFKDQDYTFGDLLMDLDKIGIPRIRFTTSHPHDLDDKTIEAFRSCPSVMPHLHLPVQSGSNAVLKKMNRHYTRELYVDVIRKLREAKPDIALTTDIIVAFPTETEADFQMTLDLVKEIDFEGAYTFIFSKRAGTPAYSFEDNIPESEKKERLKRLIKLVNDGYLRASQKYMNQVVEVLVEGVSKQDERTLAGYSEHNKLVNFKGDKSLIGKIVKVKITQPRTWFLIGEACE</sequence>
<dbReference type="SUPFAM" id="SSF102114">
    <property type="entry name" value="Radical SAM enzymes"/>
    <property type="match status" value="1"/>
</dbReference>
<evidence type="ECO:0000256" key="4">
    <source>
        <dbReference type="ARBA" id="ARBA00022691"/>
    </source>
</evidence>
<gene>
    <name evidence="9 13" type="primary">miaB</name>
    <name evidence="13" type="ORF">N7548_04225</name>
</gene>
<feature type="domain" description="TRAM" evidence="10">
    <location>
        <begin position="415"/>
        <end position="478"/>
    </location>
</feature>
<dbReference type="PROSITE" id="PS01278">
    <property type="entry name" value="MTTASE_RADICAL"/>
    <property type="match status" value="1"/>
</dbReference>
<dbReference type="SFLD" id="SFLDS00029">
    <property type="entry name" value="Radical_SAM"/>
    <property type="match status" value="1"/>
</dbReference>
<keyword evidence="3 9" id="KW-0808">Transferase</keyword>
<accession>A0ABT2Y5L0</accession>
<evidence type="ECO:0000256" key="1">
    <source>
        <dbReference type="ARBA" id="ARBA00003234"/>
    </source>
</evidence>
<evidence type="ECO:0000313" key="14">
    <source>
        <dbReference type="Proteomes" id="UP001177160"/>
    </source>
</evidence>
<comment type="function">
    <text evidence="1 9">Catalyzes the methylthiolation of N6-(dimethylallyl)adenosine (i(6)A), leading to the formation of 2-methylthio-N6-(dimethylallyl)adenosine (ms(2)i(6)A) at position 37 in tRNAs that read codons beginning with uridine.</text>
</comment>
<dbReference type="InterPro" id="IPR007197">
    <property type="entry name" value="rSAM"/>
</dbReference>
<comment type="cofactor">
    <cofactor evidence="9">
        <name>[4Fe-4S] cluster</name>
        <dbReference type="ChEBI" id="CHEBI:49883"/>
    </cofactor>
    <text evidence="9">Binds 2 [4Fe-4S] clusters. One cluster is coordinated with 3 cysteines and an exchangeable S-adenosyl-L-methionine.</text>
</comment>
<dbReference type="Pfam" id="PF00919">
    <property type="entry name" value="UPF0004"/>
    <property type="match status" value="1"/>
</dbReference>
<dbReference type="PROSITE" id="PS50926">
    <property type="entry name" value="TRAM"/>
    <property type="match status" value="1"/>
</dbReference>
<evidence type="ECO:0000256" key="3">
    <source>
        <dbReference type="ARBA" id="ARBA00022679"/>
    </source>
</evidence>
<evidence type="ECO:0000256" key="6">
    <source>
        <dbReference type="ARBA" id="ARBA00023004"/>
    </source>
</evidence>
<reference evidence="13" key="1">
    <citation type="submission" date="2022-09" db="EMBL/GenBank/DDBJ databases">
        <title>Novel Mycoplasma species identified in domestic and wild animals.</title>
        <authorList>
            <person name="Volokhov D.V."/>
            <person name="Furtak V.A."/>
            <person name="Zagorodnyaya T.A."/>
        </authorList>
    </citation>
    <scope>NUCLEOTIDE SEQUENCE</scope>
    <source>
        <strain evidence="13">Oakley</strain>
    </source>
</reference>
<dbReference type="PROSITE" id="PS51449">
    <property type="entry name" value="MTTASE_N"/>
    <property type="match status" value="1"/>
</dbReference>
<dbReference type="GO" id="GO:0035597">
    <property type="term" value="F:tRNA-2-methylthio-N(6)-dimethylallyladenosine(37) synthase activity"/>
    <property type="evidence" value="ECO:0007669"/>
    <property type="project" value="UniProtKB-EC"/>
</dbReference>
<dbReference type="InterPro" id="IPR013848">
    <property type="entry name" value="Methylthiotransferase_N"/>
</dbReference>
<dbReference type="PANTHER" id="PTHR43020:SF2">
    <property type="entry name" value="MITOCHONDRIAL TRNA METHYLTHIOTRANSFERASE CDK5RAP1"/>
    <property type="match status" value="1"/>
</dbReference>
<dbReference type="Pfam" id="PF04055">
    <property type="entry name" value="Radical_SAM"/>
    <property type="match status" value="1"/>
</dbReference>
<feature type="binding site" evidence="9">
    <location>
        <position position="196"/>
    </location>
    <ligand>
        <name>[4Fe-4S] cluster</name>
        <dbReference type="ChEBI" id="CHEBI:49883"/>
        <label>2</label>
        <note>4Fe-4S-S-AdoMet</note>
    </ligand>
</feature>
<keyword evidence="9" id="KW-0963">Cytoplasm</keyword>
<protein>
    <recommendedName>
        <fullName evidence="8 9">tRNA-2-methylthio-N(6)-dimethylallyladenosine synthase</fullName>
        <ecNumber evidence="8 9">2.8.4.3</ecNumber>
    </recommendedName>
    <alternativeName>
        <fullName evidence="9">(Dimethylallyl)adenosine tRNA methylthiotransferase MiaB</fullName>
    </alternativeName>
    <alternativeName>
        <fullName evidence="9">tRNA-i(6)A37 methylthiotransferase</fullName>
    </alternativeName>
</protein>